<feature type="compositionally biased region" description="Acidic residues" evidence="1">
    <location>
        <begin position="114"/>
        <end position="128"/>
    </location>
</feature>
<sequence>MVSPNVSEGRGAKVYQGVKPTQGVPTGNQIKPGQTANIRPVGSQHSGETSGHSPPPNQMNYKTAVTPTKADNEVQSEKTKGNGISPEDDTLYNAASVDHCMDATNQQLPGIPKDEDEELDGDNEEATDQESSYIDRHGYRCWMKI</sequence>
<evidence type="ECO:0000256" key="1">
    <source>
        <dbReference type="SAM" id="MobiDB-lite"/>
    </source>
</evidence>
<evidence type="ECO:0000313" key="2">
    <source>
        <dbReference type="EMBL" id="KAL3678726.1"/>
    </source>
</evidence>
<proteinExistence type="predicted"/>
<name>A0ABD3GJ68_9MARC</name>
<accession>A0ABD3GJ68</accession>
<dbReference type="Proteomes" id="UP001633002">
    <property type="component" value="Unassembled WGS sequence"/>
</dbReference>
<organism evidence="2 3">
    <name type="scientific">Riccia sorocarpa</name>
    <dbReference type="NCBI Taxonomy" id="122646"/>
    <lineage>
        <taxon>Eukaryota</taxon>
        <taxon>Viridiplantae</taxon>
        <taxon>Streptophyta</taxon>
        <taxon>Embryophyta</taxon>
        <taxon>Marchantiophyta</taxon>
        <taxon>Marchantiopsida</taxon>
        <taxon>Marchantiidae</taxon>
        <taxon>Marchantiales</taxon>
        <taxon>Ricciaceae</taxon>
        <taxon>Riccia</taxon>
    </lineage>
</organism>
<dbReference type="EMBL" id="JBJQOH010000007">
    <property type="protein sequence ID" value="KAL3678726.1"/>
    <property type="molecule type" value="Genomic_DNA"/>
</dbReference>
<feature type="region of interest" description="Disordered" evidence="1">
    <location>
        <begin position="104"/>
        <end position="132"/>
    </location>
</feature>
<feature type="compositionally biased region" description="Polar residues" evidence="1">
    <location>
        <begin position="23"/>
        <end position="66"/>
    </location>
</feature>
<protein>
    <submittedName>
        <fullName evidence="2">Uncharacterized protein</fullName>
    </submittedName>
</protein>
<keyword evidence="3" id="KW-1185">Reference proteome</keyword>
<feature type="region of interest" description="Disordered" evidence="1">
    <location>
        <begin position="1"/>
        <end position="90"/>
    </location>
</feature>
<feature type="compositionally biased region" description="Basic and acidic residues" evidence="1">
    <location>
        <begin position="70"/>
        <end position="80"/>
    </location>
</feature>
<evidence type="ECO:0000313" key="3">
    <source>
        <dbReference type="Proteomes" id="UP001633002"/>
    </source>
</evidence>
<comment type="caution">
    <text evidence="2">The sequence shown here is derived from an EMBL/GenBank/DDBJ whole genome shotgun (WGS) entry which is preliminary data.</text>
</comment>
<reference evidence="2 3" key="1">
    <citation type="submission" date="2024-09" db="EMBL/GenBank/DDBJ databases">
        <title>Chromosome-scale assembly of Riccia sorocarpa.</title>
        <authorList>
            <person name="Paukszto L."/>
        </authorList>
    </citation>
    <scope>NUCLEOTIDE SEQUENCE [LARGE SCALE GENOMIC DNA]</scope>
    <source>
        <strain evidence="2">LP-2024</strain>
        <tissue evidence="2">Aerial parts of the thallus</tissue>
    </source>
</reference>
<dbReference type="AlphaFoldDB" id="A0ABD3GJ68"/>
<gene>
    <name evidence="2" type="ORF">R1sor_021682</name>
</gene>